<protein>
    <submittedName>
        <fullName evidence="2">Uncharacterized protein</fullName>
    </submittedName>
</protein>
<feature type="transmembrane region" description="Helical" evidence="1">
    <location>
        <begin position="12"/>
        <end position="31"/>
    </location>
</feature>
<keyword evidence="1" id="KW-1133">Transmembrane helix</keyword>
<proteinExistence type="predicted"/>
<keyword evidence="1" id="KW-0812">Transmembrane</keyword>
<organism evidence="2">
    <name type="scientific">Anguilla anguilla</name>
    <name type="common">European freshwater eel</name>
    <name type="synonym">Muraena anguilla</name>
    <dbReference type="NCBI Taxonomy" id="7936"/>
    <lineage>
        <taxon>Eukaryota</taxon>
        <taxon>Metazoa</taxon>
        <taxon>Chordata</taxon>
        <taxon>Craniata</taxon>
        <taxon>Vertebrata</taxon>
        <taxon>Euteleostomi</taxon>
        <taxon>Actinopterygii</taxon>
        <taxon>Neopterygii</taxon>
        <taxon>Teleostei</taxon>
        <taxon>Anguilliformes</taxon>
        <taxon>Anguillidae</taxon>
        <taxon>Anguilla</taxon>
    </lineage>
</organism>
<dbReference type="EMBL" id="GBXM01108530">
    <property type="protein sequence ID" value="JAH00047.1"/>
    <property type="molecule type" value="Transcribed_RNA"/>
</dbReference>
<dbReference type="AlphaFoldDB" id="A0A0E9P6X8"/>
<evidence type="ECO:0000313" key="2">
    <source>
        <dbReference type="EMBL" id="JAH00047.1"/>
    </source>
</evidence>
<sequence length="34" mass="4375">MGNRWLCQSQNSLFLVFRFWHFLYEFFLFILKRS</sequence>
<reference evidence="2" key="2">
    <citation type="journal article" date="2015" name="Fish Shellfish Immunol.">
        <title>Early steps in the European eel (Anguilla anguilla)-Vibrio vulnificus interaction in the gills: Role of the RtxA13 toxin.</title>
        <authorList>
            <person name="Callol A."/>
            <person name="Pajuelo D."/>
            <person name="Ebbesson L."/>
            <person name="Teles M."/>
            <person name="MacKenzie S."/>
            <person name="Amaro C."/>
        </authorList>
    </citation>
    <scope>NUCLEOTIDE SEQUENCE</scope>
</reference>
<accession>A0A0E9P6X8</accession>
<keyword evidence="1" id="KW-0472">Membrane</keyword>
<reference evidence="2" key="1">
    <citation type="submission" date="2014-11" db="EMBL/GenBank/DDBJ databases">
        <authorList>
            <person name="Amaro Gonzalez C."/>
        </authorList>
    </citation>
    <scope>NUCLEOTIDE SEQUENCE</scope>
</reference>
<name>A0A0E9P6X8_ANGAN</name>
<evidence type="ECO:0000256" key="1">
    <source>
        <dbReference type="SAM" id="Phobius"/>
    </source>
</evidence>